<evidence type="ECO:0000256" key="1">
    <source>
        <dbReference type="SAM" id="Phobius"/>
    </source>
</evidence>
<dbReference type="AlphaFoldDB" id="J9D835"/>
<evidence type="ECO:0000313" key="2">
    <source>
        <dbReference type="EMBL" id="EJX08966.1"/>
    </source>
</evidence>
<dbReference type="Pfam" id="PF07843">
    <property type="entry name" value="DUF1634"/>
    <property type="match status" value="1"/>
</dbReference>
<comment type="caution">
    <text evidence="2">The sequence shown here is derived from an EMBL/GenBank/DDBJ whole genome shotgun (WGS) entry which is preliminary data.</text>
</comment>
<gene>
    <name evidence="2" type="ORF">EVA_02929</name>
</gene>
<protein>
    <submittedName>
        <fullName evidence="2">Membrane protein containing DUF1634</fullName>
    </submittedName>
</protein>
<dbReference type="EMBL" id="AMCI01000496">
    <property type="protein sequence ID" value="EJX08966.1"/>
    <property type="molecule type" value="Genomic_DNA"/>
</dbReference>
<name>J9D835_9ZZZZ</name>
<feature type="transmembrane region" description="Helical" evidence="1">
    <location>
        <begin position="29"/>
        <end position="48"/>
    </location>
</feature>
<proteinExistence type="predicted"/>
<sequence>MQLGVLALILTPIMRVVLSLFDFLQERDWLYAAITAIVLAVILVNSVGGY</sequence>
<organism evidence="2">
    <name type="scientific">gut metagenome</name>
    <dbReference type="NCBI Taxonomy" id="749906"/>
    <lineage>
        <taxon>unclassified sequences</taxon>
        <taxon>metagenomes</taxon>
        <taxon>organismal metagenomes</taxon>
    </lineage>
</organism>
<keyword evidence="1" id="KW-1133">Transmembrane helix</keyword>
<dbReference type="InterPro" id="IPR012861">
    <property type="entry name" value="DUF1634"/>
</dbReference>
<accession>J9D835</accession>
<keyword evidence="1" id="KW-0812">Transmembrane</keyword>
<keyword evidence="1" id="KW-0472">Membrane</keyword>
<reference evidence="2" key="1">
    <citation type="journal article" date="2012" name="PLoS ONE">
        <title>Gene sets for utilization of primary and secondary nutrition supplies in the distal gut of endangered iberian lynx.</title>
        <authorList>
            <person name="Alcaide M."/>
            <person name="Messina E."/>
            <person name="Richter M."/>
            <person name="Bargiela R."/>
            <person name="Peplies J."/>
            <person name="Huws S.A."/>
            <person name="Newbold C.J."/>
            <person name="Golyshin P.N."/>
            <person name="Simon M.A."/>
            <person name="Lopez G."/>
            <person name="Yakimov M.M."/>
            <person name="Ferrer M."/>
        </authorList>
    </citation>
    <scope>NUCLEOTIDE SEQUENCE</scope>
</reference>